<comment type="caution">
    <text evidence="1">The sequence shown here is derived from an EMBL/GenBank/DDBJ whole genome shotgun (WGS) entry which is preliminary data.</text>
</comment>
<evidence type="ECO:0000313" key="1">
    <source>
        <dbReference type="EMBL" id="KAF7431012.1"/>
    </source>
</evidence>
<name>A0A8H7DVV6_PLEOS</name>
<organism evidence="1 2">
    <name type="scientific">Pleurotus ostreatus</name>
    <name type="common">Oyster mushroom</name>
    <name type="synonym">White-rot fungus</name>
    <dbReference type="NCBI Taxonomy" id="5322"/>
    <lineage>
        <taxon>Eukaryota</taxon>
        <taxon>Fungi</taxon>
        <taxon>Dikarya</taxon>
        <taxon>Basidiomycota</taxon>
        <taxon>Agaricomycotina</taxon>
        <taxon>Agaricomycetes</taxon>
        <taxon>Agaricomycetidae</taxon>
        <taxon>Agaricales</taxon>
        <taxon>Pleurotineae</taxon>
        <taxon>Pleurotaceae</taxon>
        <taxon>Pleurotus</taxon>
    </lineage>
</organism>
<sequence length="188" mass="21183">MKRPQPGMTIAPEPPLRARTLNASRLYSLPSFPGAGFNFLPLCTCADLVKEHGVPPFTDEVFCPACRTVFPDTRHYPALRNLECTADLDRVDHLPPRLKYNPLSFVEDEDLGPPTSDSPIFADLARIEARKKGLEECKASIARRLVVLRNLKEESEEVRKRLGYSSATPRGWQWVLQPAQAVIIEMTR</sequence>
<dbReference type="Proteomes" id="UP000623687">
    <property type="component" value="Unassembled WGS sequence"/>
</dbReference>
<dbReference type="GeneID" id="59376545"/>
<evidence type="ECO:0000313" key="2">
    <source>
        <dbReference type="Proteomes" id="UP000623687"/>
    </source>
</evidence>
<protein>
    <submittedName>
        <fullName evidence="1">Uncharacterized protein</fullName>
    </submittedName>
</protein>
<gene>
    <name evidence="1" type="ORF">PC9H_006727</name>
</gene>
<accession>A0A8H7DVV6</accession>
<dbReference type="RefSeq" id="XP_036632290.1">
    <property type="nucleotide sequence ID" value="XM_036776271.1"/>
</dbReference>
<reference evidence="1" key="1">
    <citation type="submission" date="2019-07" db="EMBL/GenBank/DDBJ databases">
        <authorList>
            <person name="Palmer J.M."/>
        </authorList>
    </citation>
    <scope>NUCLEOTIDE SEQUENCE</scope>
    <source>
        <strain evidence="1">PC9</strain>
    </source>
</reference>
<keyword evidence="2" id="KW-1185">Reference proteome</keyword>
<dbReference type="VEuPathDB" id="FungiDB:PC9H_006727"/>
<dbReference type="AlphaFoldDB" id="A0A8H7DVV6"/>
<proteinExistence type="predicted"/>
<dbReference type="EMBL" id="JACETU010000004">
    <property type="protein sequence ID" value="KAF7431012.1"/>
    <property type="molecule type" value="Genomic_DNA"/>
</dbReference>